<dbReference type="EMBL" id="RKQP01000001">
    <property type="protein sequence ID" value="RPE86067.1"/>
    <property type="molecule type" value="Genomic_DNA"/>
</dbReference>
<comment type="caution">
    <text evidence="1">The sequence shown here is derived from an EMBL/GenBank/DDBJ whole genome shotgun (WGS) entry which is preliminary data.</text>
</comment>
<gene>
    <name evidence="1" type="ORF">EDC46_0458</name>
</gene>
<proteinExistence type="predicted"/>
<dbReference type="OrthoDB" id="5687035at2"/>
<keyword evidence="2" id="KW-1185">Reference proteome</keyword>
<reference evidence="1 2" key="1">
    <citation type="submission" date="2018-11" db="EMBL/GenBank/DDBJ databases">
        <title>Genomic Encyclopedia of Type Strains, Phase IV (KMG-IV): sequencing the most valuable type-strain genomes for metagenomic binning, comparative biology and taxonomic classification.</title>
        <authorList>
            <person name="Goeker M."/>
        </authorList>
    </citation>
    <scope>NUCLEOTIDE SEQUENCE [LARGE SCALE GENOMIC DNA]</scope>
    <source>
        <strain evidence="1 2">DSM 27238</strain>
    </source>
</reference>
<sequence>MTMIIQRQAGQKYCEKTEVRELGAAGRKVRRFAKNRKPKSTLSKVERACSVPVKTKPLIDVANYNFNKGKKTPHTVRAKEKRTCGCRELI</sequence>
<organism evidence="1 2">
    <name type="scientific">Vespertiliibacter pulmonis</name>
    <dbReference type="NCBI Taxonomy" id="1443036"/>
    <lineage>
        <taxon>Bacteria</taxon>
        <taxon>Pseudomonadati</taxon>
        <taxon>Pseudomonadota</taxon>
        <taxon>Gammaproteobacteria</taxon>
        <taxon>Pasteurellales</taxon>
        <taxon>Pasteurellaceae</taxon>
        <taxon>Vespertiliibacter</taxon>
    </lineage>
</organism>
<evidence type="ECO:0000313" key="2">
    <source>
        <dbReference type="Proteomes" id="UP000281691"/>
    </source>
</evidence>
<dbReference type="RefSeq" id="WP_124210627.1">
    <property type="nucleotide sequence ID" value="NZ_CP016615.1"/>
</dbReference>
<dbReference type="Proteomes" id="UP000281691">
    <property type="component" value="Unassembled WGS sequence"/>
</dbReference>
<evidence type="ECO:0000313" key="1">
    <source>
        <dbReference type="EMBL" id="RPE86067.1"/>
    </source>
</evidence>
<protein>
    <submittedName>
        <fullName evidence="1">Uncharacterized protein</fullName>
    </submittedName>
</protein>
<accession>A0A3N4W951</accession>
<dbReference type="AlphaFoldDB" id="A0A3N4W951"/>
<name>A0A3N4W951_9PAST</name>